<dbReference type="PANTHER" id="PTHR33121:SF79">
    <property type="entry name" value="CYCLIC DI-GMP PHOSPHODIESTERASE PDED-RELATED"/>
    <property type="match status" value="1"/>
</dbReference>
<protein>
    <submittedName>
        <fullName evidence="2">EAL domain-containing protein</fullName>
    </submittedName>
</protein>
<dbReference type="GO" id="GO:0071111">
    <property type="term" value="F:cyclic-guanylate-specific phosphodiesterase activity"/>
    <property type="evidence" value="ECO:0007669"/>
    <property type="project" value="InterPro"/>
</dbReference>
<organism evidence="2 3">
    <name type="scientific">Klebsiella electrica</name>
    <dbReference type="NCBI Taxonomy" id="1259973"/>
    <lineage>
        <taxon>Bacteria</taxon>
        <taxon>Pseudomonadati</taxon>
        <taxon>Pseudomonadota</taxon>
        <taxon>Gammaproteobacteria</taxon>
        <taxon>Enterobacterales</taxon>
        <taxon>Enterobacteriaceae</taxon>
        <taxon>Klebsiella/Raoultella group</taxon>
        <taxon>Klebsiella</taxon>
    </lineage>
</organism>
<sequence>MVITRIPVPDMVTSSLLLTVPAFGRVWQLSPVFGPIFSPDGSLIALEMLSRIADRDSGVAASPEMFFAQIPLTEQRRILVWQLEVLTLLAPWCATRRLSVSLNVSRTLALRILADPDVSESASLLAPWLRLEVSERFLSPDNRPEQDPLLSALQPLAPLWLDDFGAGTTGLTWLLSGVFEGVKLDRHLFRDLTALPEGPSFLCSLATLVRAQGAQLIAEGVETQELLEVVACSGLDACQGWLWPEVAAAQLADLPDHLPSLTEHNR</sequence>
<dbReference type="InterPro" id="IPR050706">
    <property type="entry name" value="Cyclic-di-GMP_PDE-like"/>
</dbReference>
<feature type="domain" description="EAL" evidence="1">
    <location>
        <begin position="5"/>
        <end position="260"/>
    </location>
</feature>
<accession>A0AAJ5UDX7</accession>
<dbReference type="EMBL" id="CP112887">
    <property type="protein sequence ID" value="WBW60398.1"/>
    <property type="molecule type" value="Genomic_DNA"/>
</dbReference>
<dbReference type="SUPFAM" id="SSF141868">
    <property type="entry name" value="EAL domain-like"/>
    <property type="match status" value="1"/>
</dbReference>
<dbReference type="InterPro" id="IPR001633">
    <property type="entry name" value="EAL_dom"/>
</dbReference>
<dbReference type="Pfam" id="PF00563">
    <property type="entry name" value="EAL"/>
    <property type="match status" value="1"/>
</dbReference>
<dbReference type="RefSeq" id="WP_100683092.1">
    <property type="nucleotide sequence ID" value="NZ_CP112887.1"/>
</dbReference>
<evidence type="ECO:0000313" key="3">
    <source>
        <dbReference type="Proteomes" id="UP001210130"/>
    </source>
</evidence>
<dbReference type="PROSITE" id="PS50883">
    <property type="entry name" value="EAL"/>
    <property type="match status" value="1"/>
</dbReference>
<proteinExistence type="predicted"/>
<keyword evidence="3" id="KW-1185">Reference proteome</keyword>
<evidence type="ECO:0000313" key="2">
    <source>
        <dbReference type="EMBL" id="WBW60398.1"/>
    </source>
</evidence>
<dbReference type="SMART" id="SM00052">
    <property type="entry name" value="EAL"/>
    <property type="match status" value="1"/>
</dbReference>
<dbReference type="Gene3D" id="3.20.20.450">
    <property type="entry name" value="EAL domain"/>
    <property type="match status" value="1"/>
</dbReference>
<name>A0AAJ5UDX7_9ENTR</name>
<dbReference type="AlphaFoldDB" id="A0AAJ5UDX7"/>
<dbReference type="InterPro" id="IPR035919">
    <property type="entry name" value="EAL_sf"/>
</dbReference>
<dbReference type="PANTHER" id="PTHR33121">
    <property type="entry name" value="CYCLIC DI-GMP PHOSPHODIESTERASE PDEF"/>
    <property type="match status" value="1"/>
</dbReference>
<evidence type="ECO:0000259" key="1">
    <source>
        <dbReference type="PROSITE" id="PS50883"/>
    </source>
</evidence>
<gene>
    <name evidence="2" type="ORF">OR613_20635</name>
</gene>
<dbReference type="CDD" id="cd01948">
    <property type="entry name" value="EAL"/>
    <property type="match status" value="1"/>
</dbReference>
<reference evidence="2 3" key="1">
    <citation type="journal article" date="2023" name="Microbiol. Resour. Announc.">
        <title>Complete Genome Sequence of the First Colistin-Resistant Raoultella electrica Strain.</title>
        <authorList>
            <person name="Aldeia C."/>
            <person name="Campos-Madueno E.I."/>
            <person name="Sendi P."/>
            <person name="Endimiani A."/>
        </authorList>
    </citation>
    <scope>NUCLEOTIDE SEQUENCE [LARGE SCALE GENOMIC DNA]</scope>
    <source>
        <strain evidence="2 3">S2-IND-01-C</strain>
    </source>
</reference>
<dbReference type="Proteomes" id="UP001210130">
    <property type="component" value="Chromosome"/>
</dbReference>